<evidence type="ECO:0000313" key="7">
    <source>
        <dbReference type="EMBL" id="RDU22266.1"/>
    </source>
</evidence>
<dbReference type="SUPFAM" id="SSF52172">
    <property type="entry name" value="CheY-like"/>
    <property type="match status" value="1"/>
</dbReference>
<dbReference type="InterPro" id="IPR035919">
    <property type="entry name" value="EAL_sf"/>
</dbReference>
<gene>
    <name evidence="7" type="ORF">DWV06_17260</name>
</gene>
<dbReference type="CDD" id="cd01948">
    <property type="entry name" value="EAL"/>
    <property type="match status" value="1"/>
</dbReference>
<name>A0A371ARS2_9FIRM</name>
<dbReference type="Pfam" id="PF00990">
    <property type="entry name" value="GGDEF"/>
    <property type="match status" value="1"/>
</dbReference>
<accession>A0A371ARS2</accession>
<dbReference type="InterPro" id="IPR011006">
    <property type="entry name" value="CheY-like_superfamily"/>
</dbReference>
<dbReference type="Proteomes" id="UP000255036">
    <property type="component" value="Unassembled WGS sequence"/>
</dbReference>
<dbReference type="InterPro" id="IPR050706">
    <property type="entry name" value="Cyclic-di-GMP_PDE-like"/>
</dbReference>
<dbReference type="SMART" id="SM00267">
    <property type="entry name" value="GGDEF"/>
    <property type="match status" value="1"/>
</dbReference>
<dbReference type="Gene3D" id="3.30.450.20">
    <property type="entry name" value="PAS domain"/>
    <property type="match status" value="2"/>
</dbReference>
<proteinExistence type="predicted"/>
<dbReference type="InterPro" id="IPR029787">
    <property type="entry name" value="Nucleotide_cyclase"/>
</dbReference>
<dbReference type="PROSITE" id="PS50110">
    <property type="entry name" value="RESPONSE_REGULATORY"/>
    <property type="match status" value="1"/>
</dbReference>
<evidence type="ECO:0000259" key="6">
    <source>
        <dbReference type="PROSITE" id="PS50887"/>
    </source>
</evidence>
<dbReference type="InterPro" id="IPR043128">
    <property type="entry name" value="Rev_trsase/Diguanyl_cyclase"/>
</dbReference>
<dbReference type="InterPro" id="IPR001789">
    <property type="entry name" value="Sig_transdc_resp-reg_receiver"/>
</dbReference>
<dbReference type="Gene3D" id="3.30.70.270">
    <property type="match status" value="1"/>
</dbReference>
<dbReference type="PANTHER" id="PTHR33121">
    <property type="entry name" value="CYCLIC DI-GMP PHOSPHODIESTERASE PDEF"/>
    <property type="match status" value="1"/>
</dbReference>
<dbReference type="CDD" id="cd01949">
    <property type="entry name" value="GGDEF"/>
    <property type="match status" value="1"/>
</dbReference>
<dbReference type="SUPFAM" id="SSF141868">
    <property type="entry name" value="EAL domain-like"/>
    <property type="match status" value="1"/>
</dbReference>
<dbReference type="PROSITE" id="PS50883">
    <property type="entry name" value="EAL"/>
    <property type="match status" value="1"/>
</dbReference>
<dbReference type="NCBIfam" id="TIGR00254">
    <property type="entry name" value="GGDEF"/>
    <property type="match status" value="1"/>
</dbReference>
<evidence type="ECO:0000256" key="3">
    <source>
        <dbReference type="PROSITE-ProRule" id="PRU00169"/>
    </source>
</evidence>
<evidence type="ECO:0000259" key="4">
    <source>
        <dbReference type="PROSITE" id="PS50110"/>
    </source>
</evidence>
<dbReference type="InterPro" id="IPR001633">
    <property type="entry name" value="EAL_dom"/>
</dbReference>
<dbReference type="GO" id="GO:0071111">
    <property type="term" value="F:cyclic-guanylate-specific phosphodiesterase activity"/>
    <property type="evidence" value="ECO:0007669"/>
    <property type="project" value="InterPro"/>
</dbReference>
<comment type="function">
    <text evidence="2">May play the central regulatory role in sporulation. It may be an element of the effector pathway responsible for the activation of sporulation genes in response to nutritional stress. Spo0A may act in concert with spo0H (a sigma factor) to control the expression of some genes that are critical to the sporulation process.</text>
</comment>
<dbReference type="InterPro" id="IPR035965">
    <property type="entry name" value="PAS-like_dom_sf"/>
</dbReference>
<dbReference type="PANTHER" id="PTHR33121:SF70">
    <property type="entry name" value="SIGNALING PROTEIN YKOW"/>
    <property type="match status" value="1"/>
</dbReference>
<feature type="domain" description="GGDEF" evidence="6">
    <location>
        <begin position="292"/>
        <end position="420"/>
    </location>
</feature>
<dbReference type="AlphaFoldDB" id="A0A371ARS2"/>
<dbReference type="InterPro" id="IPR000160">
    <property type="entry name" value="GGDEF_dom"/>
</dbReference>
<reference evidence="7 8" key="1">
    <citation type="submission" date="2018-07" db="EMBL/GenBank/DDBJ databases">
        <title>Anaerosacharophilus polymeroproducens gen. nov. sp. nov., an anaerobic bacterium isolated from salt field.</title>
        <authorList>
            <person name="Kim W."/>
            <person name="Yang S.-H."/>
            <person name="Oh J."/>
            <person name="Lee J.-H."/>
            <person name="Kwon K.K."/>
        </authorList>
    </citation>
    <scope>NUCLEOTIDE SEQUENCE [LARGE SCALE GENOMIC DNA]</scope>
    <source>
        <strain evidence="7 8">MCWD5</strain>
    </source>
</reference>
<feature type="domain" description="EAL" evidence="5">
    <location>
        <begin position="429"/>
        <end position="683"/>
    </location>
</feature>
<dbReference type="EMBL" id="QRCT01000050">
    <property type="protein sequence ID" value="RDU22266.1"/>
    <property type="molecule type" value="Genomic_DNA"/>
</dbReference>
<feature type="domain" description="Response regulatory" evidence="4">
    <location>
        <begin position="5"/>
        <end position="122"/>
    </location>
</feature>
<dbReference type="Pfam" id="PF00072">
    <property type="entry name" value="Response_reg"/>
    <property type="match status" value="1"/>
</dbReference>
<evidence type="ECO:0000259" key="5">
    <source>
        <dbReference type="PROSITE" id="PS50883"/>
    </source>
</evidence>
<protein>
    <recommendedName>
        <fullName evidence="1">Stage 0 sporulation protein A homolog</fullName>
    </recommendedName>
</protein>
<dbReference type="Gene3D" id="3.20.20.450">
    <property type="entry name" value="EAL domain"/>
    <property type="match status" value="1"/>
</dbReference>
<dbReference type="Pfam" id="PF00563">
    <property type="entry name" value="EAL"/>
    <property type="match status" value="1"/>
</dbReference>
<keyword evidence="8" id="KW-1185">Reference proteome</keyword>
<organism evidence="7 8">
    <name type="scientific">Anaerosacchariphilus polymeriproducens</name>
    <dbReference type="NCBI Taxonomy" id="1812858"/>
    <lineage>
        <taxon>Bacteria</taxon>
        <taxon>Bacillati</taxon>
        <taxon>Bacillota</taxon>
        <taxon>Clostridia</taxon>
        <taxon>Lachnospirales</taxon>
        <taxon>Lachnospiraceae</taxon>
        <taxon>Anaerosacchariphilus</taxon>
    </lineage>
</organism>
<dbReference type="RefSeq" id="WP_115483447.1">
    <property type="nucleotide sequence ID" value="NZ_QRCT01000050.1"/>
</dbReference>
<evidence type="ECO:0000256" key="1">
    <source>
        <dbReference type="ARBA" id="ARBA00018672"/>
    </source>
</evidence>
<dbReference type="OrthoDB" id="9805474at2"/>
<comment type="caution">
    <text evidence="7">The sequence shown here is derived from an EMBL/GenBank/DDBJ whole genome shotgun (WGS) entry which is preliminary data.</text>
</comment>
<dbReference type="GO" id="GO:0000160">
    <property type="term" value="P:phosphorelay signal transduction system"/>
    <property type="evidence" value="ECO:0007669"/>
    <property type="project" value="InterPro"/>
</dbReference>
<dbReference type="Gene3D" id="3.40.50.2300">
    <property type="match status" value="1"/>
</dbReference>
<evidence type="ECO:0000256" key="2">
    <source>
        <dbReference type="ARBA" id="ARBA00024867"/>
    </source>
</evidence>
<evidence type="ECO:0000313" key="8">
    <source>
        <dbReference type="Proteomes" id="UP000255036"/>
    </source>
</evidence>
<comment type="caution">
    <text evidence="3">Lacks conserved residue(s) required for the propagation of feature annotation.</text>
</comment>
<dbReference type="SUPFAM" id="SSF55073">
    <property type="entry name" value="Nucleotide cyclase"/>
    <property type="match status" value="1"/>
</dbReference>
<sequence length="835" mass="95927">MVQRNMLMIDQARDSGIDLSILLKDEYNIFQTENRIEAMEILSSKGQEIDVIILAVSGKKKNELKVLQAIKEDEIISRIPVIAMLENRDIKMEASALEAGADDIIVKPFSSLTIKRIDNAIVTSEKRRSLTKAEEERYHIIVELSGTLVLEWNFIEHKFYSSPGFKDLVMGHLDSWSILENRGNVKAVHPDDILTLKKEFFGKIKAGKLAKALVRLKKIDSSYTWCELSATCVKGDDGKVEKVIATINIVDAEITVRQKLKDRAEVDVLTGIYNKDTFYQKTREMLMENPGRKYIIVCADIERFRMINDLFGMDEGDRLLKFVGQQLKLRIPREFGTVGRLSVDVFAMCFPDIDEQADTIVSEFREQLKSYQLEFDINIALGFYKIEDRKIPINFMCDRAIMALKTVKGNYLKHYAFYDETLRNEMLEEQNILNDMETALKNRQFEVYFQPVYSLSTGKIISAEALVRWVHPEKGMLSPSSFLPIFEHNGFITKLDTYVWETVCKRIQLWKSEGKEVYPISVNVSRVHLYDSNFCSELLSLVQKYDVEPCLLKLEITESAYTENEKQLLYIMSQLQCSGFKILMDDFGSGYSSLNMLKDVPVDVLKIDMRFINGFEESTRAGSILASVVQMARRLKLPVIAEGVETREQAEYLRLIGCESAQGYFFSRPIPLQDFELLLAENKTFEWFVESFEGIYKNINVEDLSINDPKATILFQSIIGGIGIYEVIDQNTIKFVRGNDEFYEILGISRENIGKENEILGNVNEVEQKKIIKKCKIALETGKKQEIIYTRKCGAGKERQIYLRMRCIGGDNKRAVFYFILNDISDLILDYGLPH</sequence>
<dbReference type="SMART" id="SM00052">
    <property type="entry name" value="EAL"/>
    <property type="match status" value="1"/>
</dbReference>
<dbReference type="PROSITE" id="PS50887">
    <property type="entry name" value="GGDEF"/>
    <property type="match status" value="1"/>
</dbReference>
<dbReference type="SUPFAM" id="SSF55785">
    <property type="entry name" value="PYP-like sensor domain (PAS domain)"/>
    <property type="match status" value="2"/>
</dbReference>